<dbReference type="RefSeq" id="WP_200609002.1">
    <property type="nucleotide sequence ID" value="NZ_CP071517.1"/>
</dbReference>
<dbReference type="SUPFAM" id="SSF54427">
    <property type="entry name" value="NTF2-like"/>
    <property type="match status" value="1"/>
</dbReference>
<evidence type="ECO:0000313" key="2">
    <source>
        <dbReference type="EMBL" id="QSX74628.1"/>
    </source>
</evidence>
<reference evidence="2 3" key="1">
    <citation type="submission" date="2021-02" db="EMBL/GenBank/DDBJ databases">
        <title>Lysobacter arenosi sp. nov., isolated from soil of gangwondo yeongwol, south Korea.</title>
        <authorList>
            <person name="Kim K.R."/>
            <person name="Kim K.H."/>
            <person name="Jeon C.O."/>
        </authorList>
    </citation>
    <scope>NUCLEOTIDE SEQUENCE [LARGE SCALE GENOMIC DNA]</scope>
    <source>
        <strain evidence="2 3">R7</strain>
    </source>
</reference>
<sequence length="164" mass="18175">MNTRNTQTRRIARPLASAVLALVALSLAPAVLAGGHGNARGCARQFELAQRMDMESFRDYDEATFRAVHDDRAVTIFGSGAVRYGIDAIMTALASHFAGREAVWTWTEKYRVVDGCNSAFILYETMYEIPRIGFRQRALTGVTYSHDGHRWLAIADQGTPLPLP</sequence>
<keyword evidence="1" id="KW-0732">Signal</keyword>
<evidence type="ECO:0008006" key="4">
    <source>
        <dbReference type="Google" id="ProtNLM"/>
    </source>
</evidence>
<feature type="chain" id="PRO_5045580624" description="SnoaL-like domain-containing protein" evidence="1">
    <location>
        <begin position="34"/>
        <end position="164"/>
    </location>
</feature>
<dbReference type="InterPro" id="IPR032710">
    <property type="entry name" value="NTF2-like_dom_sf"/>
</dbReference>
<dbReference type="Proteomes" id="UP000663400">
    <property type="component" value="Chromosome"/>
</dbReference>
<dbReference type="EMBL" id="CP071517">
    <property type="protein sequence ID" value="QSX74628.1"/>
    <property type="molecule type" value="Genomic_DNA"/>
</dbReference>
<evidence type="ECO:0000313" key="3">
    <source>
        <dbReference type="Proteomes" id="UP000663400"/>
    </source>
</evidence>
<keyword evidence="3" id="KW-1185">Reference proteome</keyword>
<evidence type="ECO:0000256" key="1">
    <source>
        <dbReference type="SAM" id="SignalP"/>
    </source>
</evidence>
<organism evidence="2 3">
    <name type="scientific">Lysobacter arenosi</name>
    <dbReference type="NCBI Taxonomy" id="2795387"/>
    <lineage>
        <taxon>Bacteria</taxon>
        <taxon>Pseudomonadati</taxon>
        <taxon>Pseudomonadota</taxon>
        <taxon>Gammaproteobacteria</taxon>
        <taxon>Lysobacterales</taxon>
        <taxon>Lysobacteraceae</taxon>
        <taxon>Lysobacter</taxon>
    </lineage>
</organism>
<name>A0ABX7R934_9GAMM</name>
<proteinExistence type="predicted"/>
<feature type="signal peptide" evidence="1">
    <location>
        <begin position="1"/>
        <end position="33"/>
    </location>
</feature>
<gene>
    <name evidence="2" type="ORF">HIV01_015840</name>
</gene>
<protein>
    <recommendedName>
        <fullName evidence="4">SnoaL-like domain-containing protein</fullName>
    </recommendedName>
</protein>
<accession>A0ABX7R934</accession>